<comment type="catalytic activity">
    <reaction evidence="4">
        <text>a 2'-deoxyribonucleoside 5'-triphosphate + H2O = a 2'-deoxyribonucleoside 5'-phosphate + diphosphate + H(+)</text>
        <dbReference type="Rhea" id="RHEA:44644"/>
        <dbReference type="ChEBI" id="CHEBI:15377"/>
        <dbReference type="ChEBI" id="CHEBI:15378"/>
        <dbReference type="ChEBI" id="CHEBI:33019"/>
        <dbReference type="ChEBI" id="CHEBI:61560"/>
        <dbReference type="ChEBI" id="CHEBI:65317"/>
        <dbReference type="EC" id="3.6.1.9"/>
    </reaction>
</comment>
<evidence type="ECO:0000313" key="5">
    <source>
        <dbReference type="EMBL" id="KLK93849.1"/>
    </source>
</evidence>
<dbReference type="RefSeq" id="WP_047187894.1">
    <property type="nucleotide sequence ID" value="NZ_LCYG01000016.1"/>
</dbReference>
<dbReference type="PATRIC" id="fig|1225564.3.peg.1450"/>
<dbReference type="GO" id="GO:0009117">
    <property type="term" value="P:nucleotide metabolic process"/>
    <property type="evidence" value="ECO:0007669"/>
    <property type="project" value="UniProtKB-KW"/>
</dbReference>
<keyword evidence="6" id="KW-1185">Reference proteome</keyword>
<evidence type="ECO:0000256" key="1">
    <source>
        <dbReference type="ARBA" id="ARBA00001968"/>
    </source>
</evidence>
<comment type="function">
    <text evidence="4">Nucleoside triphosphate pyrophosphatase. May have a dual role in cell division arrest and in preventing the incorporation of modified nucleotides into cellular nucleic acids.</text>
</comment>
<comment type="similarity">
    <text evidence="4">Belongs to the Maf family.</text>
</comment>
<comment type="caution">
    <text evidence="5">The sequence shown here is derived from an EMBL/GenBank/DDBJ whole genome shotgun (WGS) entry which is preliminary data.</text>
</comment>
<dbReference type="STRING" id="1225564.AA309_04975"/>
<keyword evidence="2 4" id="KW-0378">Hydrolase</keyword>
<reference evidence="5 6" key="1">
    <citation type="submission" date="2015-05" db="EMBL/GenBank/DDBJ databases">
        <title>Draft genome sequence of Microvirga vignae strain BR3299, a novel nitrogen fixing bacteria isolated from Brazil semi-aired region.</title>
        <authorList>
            <person name="Zilli J.E."/>
            <person name="Passos S.R."/>
            <person name="Leite J."/>
            <person name="Baldani J.I."/>
            <person name="Xavier G.R."/>
            <person name="Rumjaneck N.G."/>
            <person name="Simoes-Araujo J.L."/>
        </authorList>
    </citation>
    <scope>NUCLEOTIDE SEQUENCE [LARGE SCALE GENOMIC DNA]</scope>
    <source>
        <strain evidence="5 6">BR3299</strain>
    </source>
</reference>
<organism evidence="5 6">
    <name type="scientific">Microvirga vignae</name>
    <dbReference type="NCBI Taxonomy" id="1225564"/>
    <lineage>
        <taxon>Bacteria</taxon>
        <taxon>Pseudomonadati</taxon>
        <taxon>Pseudomonadota</taxon>
        <taxon>Alphaproteobacteria</taxon>
        <taxon>Hyphomicrobiales</taxon>
        <taxon>Methylobacteriaceae</taxon>
        <taxon>Microvirga</taxon>
    </lineage>
</organism>
<feature type="active site" description="Proton acceptor" evidence="4">
    <location>
        <position position="82"/>
    </location>
</feature>
<keyword evidence="3 4" id="KW-0546">Nucleotide metabolism</keyword>
<dbReference type="SUPFAM" id="SSF52972">
    <property type="entry name" value="ITPase-like"/>
    <property type="match status" value="1"/>
</dbReference>
<gene>
    <name evidence="5" type="ORF">AA309_04975</name>
</gene>
<protein>
    <recommendedName>
        <fullName evidence="4">Nucleoside triphosphate pyrophosphatase</fullName>
        <ecNumber evidence="4">3.6.1.9</ecNumber>
    </recommendedName>
    <alternativeName>
        <fullName evidence="4">Nucleotide pyrophosphatase</fullName>
        <shortName evidence="4">Nucleotide PPase</shortName>
    </alternativeName>
</protein>
<keyword evidence="4" id="KW-0963">Cytoplasm</keyword>
<proteinExistence type="inferred from homology"/>
<dbReference type="EMBL" id="LCYG01000016">
    <property type="protein sequence ID" value="KLK93849.1"/>
    <property type="molecule type" value="Genomic_DNA"/>
</dbReference>
<dbReference type="GO" id="GO:0047429">
    <property type="term" value="F:nucleoside triphosphate diphosphatase activity"/>
    <property type="evidence" value="ECO:0007669"/>
    <property type="project" value="UniProtKB-EC"/>
</dbReference>
<comment type="caution">
    <text evidence="4">Lacks conserved residue(s) required for the propagation of feature annotation.</text>
</comment>
<dbReference type="Pfam" id="PF02545">
    <property type="entry name" value="Maf"/>
    <property type="match status" value="1"/>
</dbReference>
<dbReference type="InterPro" id="IPR003697">
    <property type="entry name" value="Maf-like"/>
</dbReference>
<evidence type="ECO:0000256" key="4">
    <source>
        <dbReference type="HAMAP-Rule" id="MF_00528"/>
    </source>
</evidence>
<accession>A0A0H1RFJ3</accession>
<dbReference type="PIRSF" id="PIRSF006305">
    <property type="entry name" value="Maf"/>
    <property type="match status" value="1"/>
</dbReference>
<dbReference type="InterPro" id="IPR029001">
    <property type="entry name" value="ITPase-like_fam"/>
</dbReference>
<dbReference type="GO" id="GO:0005737">
    <property type="term" value="C:cytoplasm"/>
    <property type="evidence" value="ECO:0007669"/>
    <property type="project" value="UniProtKB-SubCell"/>
</dbReference>
<comment type="cofactor">
    <cofactor evidence="1 4">
        <name>a divalent metal cation</name>
        <dbReference type="ChEBI" id="CHEBI:60240"/>
    </cofactor>
</comment>
<comment type="subcellular location">
    <subcellularLocation>
        <location evidence="4">Cytoplasm</location>
    </subcellularLocation>
</comment>
<dbReference type="PANTHER" id="PTHR43213:SF5">
    <property type="entry name" value="BIFUNCTIONAL DTTP_UTP PYROPHOSPHATASE_METHYLTRANSFERASE PROTEIN-RELATED"/>
    <property type="match status" value="1"/>
</dbReference>
<dbReference type="OrthoDB" id="9813962at2"/>
<dbReference type="Gene3D" id="3.90.950.10">
    <property type="match status" value="1"/>
</dbReference>
<evidence type="ECO:0000256" key="2">
    <source>
        <dbReference type="ARBA" id="ARBA00022801"/>
    </source>
</evidence>
<comment type="catalytic activity">
    <reaction evidence="4">
        <text>a ribonucleoside 5'-triphosphate + H2O = a ribonucleoside 5'-phosphate + diphosphate + H(+)</text>
        <dbReference type="Rhea" id="RHEA:23996"/>
        <dbReference type="ChEBI" id="CHEBI:15377"/>
        <dbReference type="ChEBI" id="CHEBI:15378"/>
        <dbReference type="ChEBI" id="CHEBI:33019"/>
        <dbReference type="ChEBI" id="CHEBI:58043"/>
        <dbReference type="ChEBI" id="CHEBI:61557"/>
        <dbReference type="EC" id="3.6.1.9"/>
    </reaction>
</comment>
<evidence type="ECO:0000313" key="6">
    <source>
        <dbReference type="Proteomes" id="UP000035489"/>
    </source>
</evidence>
<name>A0A0H1RFJ3_9HYPH</name>
<dbReference type="HAMAP" id="MF_00528">
    <property type="entry name" value="Maf"/>
    <property type="match status" value="1"/>
</dbReference>
<dbReference type="PANTHER" id="PTHR43213">
    <property type="entry name" value="BIFUNCTIONAL DTTP/UTP PYROPHOSPHATASE/METHYLTRANSFERASE PROTEIN-RELATED"/>
    <property type="match status" value="1"/>
</dbReference>
<dbReference type="Proteomes" id="UP000035489">
    <property type="component" value="Unassembled WGS sequence"/>
</dbReference>
<evidence type="ECO:0000256" key="3">
    <source>
        <dbReference type="ARBA" id="ARBA00023080"/>
    </source>
</evidence>
<dbReference type="EC" id="3.6.1.9" evidence="4"/>
<sequence length="205" mass="21346">MPALWTASEKLLLASTSATRLGLLVGAGLSVETQSSNVDERAIEQAAQSEGLDPPALAARLAAEKALAVSSRHPGRIVLGADQVLACGSSVFHKVDDREAARRQLQALSGKSHALHSAGAIAIGGKVVESFVTTAILAMRPLTDEAIDLYLELAGPSVLHSVGVYQYEGLGVHLFDSVEGDHSTVLGLPLLPLLSALRRLGCLSL</sequence>
<dbReference type="AlphaFoldDB" id="A0A0H1RFJ3"/>